<dbReference type="AlphaFoldDB" id="A0AAE0XRE3"/>
<name>A0AAE0XRE3_9GAST</name>
<feature type="region of interest" description="Disordered" evidence="1">
    <location>
        <begin position="1"/>
        <end position="38"/>
    </location>
</feature>
<dbReference type="EMBL" id="JAWDGP010007770">
    <property type="protein sequence ID" value="KAK3705530.1"/>
    <property type="molecule type" value="Genomic_DNA"/>
</dbReference>
<gene>
    <name evidence="2" type="ORF">RRG08_041404</name>
</gene>
<evidence type="ECO:0000256" key="1">
    <source>
        <dbReference type="SAM" id="MobiDB-lite"/>
    </source>
</evidence>
<reference evidence="2" key="1">
    <citation type="journal article" date="2023" name="G3 (Bethesda)">
        <title>A reference genome for the long-term kleptoplast-retaining sea slug Elysia crispata morphotype clarki.</title>
        <authorList>
            <person name="Eastman K.E."/>
            <person name="Pendleton A.L."/>
            <person name="Shaikh M.A."/>
            <person name="Suttiyut T."/>
            <person name="Ogas R."/>
            <person name="Tomko P."/>
            <person name="Gavelis G."/>
            <person name="Widhalm J.R."/>
            <person name="Wisecaver J.H."/>
        </authorList>
    </citation>
    <scope>NUCLEOTIDE SEQUENCE</scope>
    <source>
        <strain evidence="2">ECLA1</strain>
    </source>
</reference>
<dbReference type="Proteomes" id="UP001283361">
    <property type="component" value="Unassembled WGS sequence"/>
</dbReference>
<keyword evidence="3" id="KW-1185">Reference proteome</keyword>
<sequence length="87" mass="9843">MYRKTGKNESIPEVPGQDDFTQMALPGIAESNQPTDNSPGLAICFIFSGSIRHTCQKRHHNQAWTLRSLNRYKFCHTSARHVATDEP</sequence>
<comment type="caution">
    <text evidence="2">The sequence shown here is derived from an EMBL/GenBank/DDBJ whole genome shotgun (WGS) entry which is preliminary data.</text>
</comment>
<organism evidence="2 3">
    <name type="scientific">Elysia crispata</name>
    <name type="common">lettuce slug</name>
    <dbReference type="NCBI Taxonomy" id="231223"/>
    <lineage>
        <taxon>Eukaryota</taxon>
        <taxon>Metazoa</taxon>
        <taxon>Spiralia</taxon>
        <taxon>Lophotrochozoa</taxon>
        <taxon>Mollusca</taxon>
        <taxon>Gastropoda</taxon>
        <taxon>Heterobranchia</taxon>
        <taxon>Euthyneura</taxon>
        <taxon>Panpulmonata</taxon>
        <taxon>Sacoglossa</taxon>
        <taxon>Placobranchoidea</taxon>
        <taxon>Plakobranchidae</taxon>
        <taxon>Elysia</taxon>
    </lineage>
</organism>
<evidence type="ECO:0000313" key="3">
    <source>
        <dbReference type="Proteomes" id="UP001283361"/>
    </source>
</evidence>
<proteinExistence type="predicted"/>
<protein>
    <submittedName>
        <fullName evidence="2">Uncharacterized protein</fullName>
    </submittedName>
</protein>
<evidence type="ECO:0000313" key="2">
    <source>
        <dbReference type="EMBL" id="KAK3705530.1"/>
    </source>
</evidence>
<accession>A0AAE0XRE3</accession>